<comment type="caution">
    <text evidence="2">The sequence shown here is derived from an EMBL/GenBank/DDBJ whole genome shotgun (WGS) entry which is preliminary data.</text>
</comment>
<dbReference type="OrthoDB" id="886005at2"/>
<dbReference type="RefSeq" id="WP_111476163.1">
    <property type="nucleotide sequence ID" value="NZ_QHKM01000001.1"/>
</dbReference>
<reference evidence="3" key="1">
    <citation type="submission" date="2018-05" db="EMBL/GenBank/DDBJ databases">
        <authorList>
            <person name="Nie L."/>
        </authorList>
    </citation>
    <scope>NUCLEOTIDE SEQUENCE [LARGE SCALE GENOMIC DNA]</scope>
    <source>
        <strain evidence="3">NL</strain>
    </source>
</reference>
<evidence type="ECO:0000313" key="2">
    <source>
        <dbReference type="EMBL" id="RAK69427.1"/>
    </source>
</evidence>
<dbReference type="AlphaFoldDB" id="A0A328BQS1"/>
<name>A0A328BQS1_9BACT</name>
<dbReference type="Proteomes" id="UP000248553">
    <property type="component" value="Unassembled WGS sequence"/>
</dbReference>
<organism evidence="2 3">
    <name type="scientific">Hymenobacter edaphi</name>
    <dbReference type="NCBI Taxonomy" id="2211146"/>
    <lineage>
        <taxon>Bacteria</taxon>
        <taxon>Pseudomonadati</taxon>
        <taxon>Bacteroidota</taxon>
        <taxon>Cytophagia</taxon>
        <taxon>Cytophagales</taxon>
        <taxon>Hymenobacteraceae</taxon>
        <taxon>Hymenobacter</taxon>
    </lineage>
</organism>
<keyword evidence="3" id="KW-1185">Reference proteome</keyword>
<proteinExistence type="predicted"/>
<accession>A0A328BQS1</accession>
<evidence type="ECO:0000313" key="3">
    <source>
        <dbReference type="Proteomes" id="UP000248553"/>
    </source>
</evidence>
<dbReference type="EMBL" id="QHKM01000001">
    <property type="protein sequence ID" value="RAK69427.1"/>
    <property type="molecule type" value="Genomic_DNA"/>
</dbReference>
<evidence type="ECO:0008006" key="4">
    <source>
        <dbReference type="Google" id="ProtNLM"/>
    </source>
</evidence>
<protein>
    <recommendedName>
        <fullName evidence="4">Copper resistance protein NlpE</fullName>
    </recommendedName>
</protein>
<feature type="signal peptide" evidence="1">
    <location>
        <begin position="1"/>
        <end position="24"/>
    </location>
</feature>
<keyword evidence="1" id="KW-0732">Signal</keyword>
<gene>
    <name evidence="2" type="ORF">DLM85_00745</name>
</gene>
<feature type="chain" id="PRO_5016371668" description="Copper resistance protein NlpE" evidence="1">
    <location>
        <begin position="25"/>
        <end position="173"/>
    </location>
</feature>
<sequence length="173" mass="18185">MSYRLLPAVVLGLGGLLWQLPASAQAPTAAPPAPLPPPTAPPADSSLQCATYAYLSFLIYDAESGPEPIVAEGVGGTLTLHPDGRFEQRLRIGLAPQTTVFERSGAYQLLSGNALRFSYLTKQNQPRTDRGTYRYDARQGALVITIEGFPAGSRSVYTLVAGAGEAAAAPPAK</sequence>
<evidence type="ECO:0000256" key="1">
    <source>
        <dbReference type="SAM" id="SignalP"/>
    </source>
</evidence>